<dbReference type="AlphaFoldDB" id="A0AA36M676"/>
<protein>
    <submittedName>
        <fullName evidence="2">Uncharacterized protein</fullName>
    </submittedName>
</protein>
<evidence type="ECO:0000256" key="1">
    <source>
        <dbReference type="SAM" id="SignalP"/>
    </source>
</evidence>
<keyword evidence="1" id="KW-0732">Signal</keyword>
<feature type="signal peptide" evidence="1">
    <location>
        <begin position="1"/>
        <end position="18"/>
    </location>
</feature>
<reference evidence="2" key="1">
    <citation type="submission" date="2023-07" db="EMBL/GenBank/DDBJ databases">
        <authorList>
            <consortium name="CYATHOMIX"/>
        </authorList>
    </citation>
    <scope>NUCLEOTIDE SEQUENCE</scope>
    <source>
        <strain evidence="2">N/A</strain>
    </source>
</reference>
<evidence type="ECO:0000313" key="2">
    <source>
        <dbReference type="EMBL" id="CAJ0599523.1"/>
    </source>
</evidence>
<keyword evidence="3" id="KW-1185">Reference proteome</keyword>
<organism evidence="2 3">
    <name type="scientific">Cylicocyclus nassatus</name>
    <name type="common">Nematode worm</name>
    <dbReference type="NCBI Taxonomy" id="53992"/>
    <lineage>
        <taxon>Eukaryota</taxon>
        <taxon>Metazoa</taxon>
        <taxon>Ecdysozoa</taxon>
        <taxon>Nematoda</taxon>
        <taxon>Chromadorea</taxon>
        <taxon>Rhabditida</taxon>
        <taxon>Rhabditina</taxon>
        <taxon>Rhabditomorpha</taxon>
        <taxon>Strongyloidea</taxon>
        <taxon>Strongylidae</taxon>
        <taxon>Cylicocyclus</taxon>
    </lineage>
</organism>
<feature type="chain" id="PRO_5041291403" evidence="1">
    <location>
        <begin position="19"/>
        <end position="134"/>
    </location>
</feature>
<proteinExistence type="predicted"/>
<dbReference type="EMBL" id="CATQJL010000223">
    <property type="protein sequence ID" value="CAJ0599523.1"/>
    <property type="molecule type" value="Genomic_DNA"/>
</dbReference>
<sequence>MSNIPAVIAFFLTTLCVTAPLKSLLDNLEDGHPVCSKDFEEDETMAEFRRFANAPDEVERFLGKKLADNDGIKRYEIYHMNPSWTAMFVNAIERATGKNHFLRLNSFRKGEQAAWTAQEISEQEFKKWEKECPL</sequence>
<gene>
    <name evidence="2" type="ORF">CYNAS_LOCUS11506</name>
</gene>
<dbReference type="Proteomes" id="UP001176961">
    <property type="component" value="Unassembled WGS sequence"/>
</dbReference>
<evidence type="ECO:0000313" key="3">
    <source>
        <dbReference type="Proteomes" id="UP001176961"/>
    </source>
</evidence>
<accession>A0AA36M676</accession>
<name>A0AA36M676_CYLNA</name>
<comment type="caution">
    <text evidence="2">The sequence shown here is derived from an EMBL/GenBank/DDBJ whole genome shotgun (WGS) entry which is preliminary data.</text>
</comment>